<dbReference type="AlphaFoldDB" id="A0ABD2CBL2"/>
<accession>A0ABD2CBL2</accession>
<organism evidence="1 2">
    <name type="scientific">Vespula maculifrons</name>
    <name type="common">Eastern yellow jacket</name>
    <name type="synonym">Wasp</name>
    <dbReference type="NCBI Taxonomy" id="7453"/>
    <lineage>
        <taxon>Eukaryota</taxon>
        <taxon>Metazoa</taxon>
        <taxon>Ecdysozoa</taxon>
        <taxon>Arthropoda</taxon>
        <taxon>Hexapoda</taxon>
        <taxon>Insecta</taxon>
        <taxon>Pterygota</taxon>
        <taxon>Neoptera</taxon>
        <taxon>Endopterygota</taxon>
        <taxon>Hymenoptera</taxon>
        <taxon>Apocrita</taxon>
        <taxon>Aculeata</taxon>
        <taxon>Vespoidea</taxon>
        <taxon>Vespidae</taxon>
        <taxon>Vespinae</taxon>
        <taxon>Vespula</taxon>
    </lineage>
</organism>
<sequence>MQINKTIHICNVSQCKARITEPNASEIFFKEPHIDFGKYAVFSICISHSNIKKDNKKDRTTDMFEYSLRANTKMSQHMDFEPCLNIN</sequence>
<evidence type="ECO:0000313" key="2">
    <source>
        <dbReference type="Proteomes" id="UP001607303"/>
    </source>
</evidence>
<keyword evidence="2" id="KW-1185">Reference proteome</keyword>
<protein>
    <submittedName>
        <fullName evidence="1">Uncharacterized protein</fullName>
    </submittedName>
</protein>
<comment type="caution">
    <text evidence="1">The sequence shown here is derived from an EMBL/GenBank/DDBJ whole genome shotgun (WGS) entry which is preliminary data.</text>
</comment>
<gene>
    <name evidence="1" type="ORF">V1477_010069</name>
</gene>
<evidence type="ECO:0000313" key="1">
    <source>
        <dbReference type="EMBL" id="KAL2742440.1"/>
    </source>
</evidence>
<dbReference type="EMBL" id="JAYRBN010000058">
    <property type="protein sequence ID" value="KAL2742440.1"/>
    <property type="molecule type" value="Genomic_DNA"/>
</dbReference>
<reference evidence="1 2" key="1">
    <citation type="journal article" date="2024" name="Ann. Entomol. Soc. Am.">
        <title>Genomic analyses of the southern and eastern yellowjacket wasps (Hymenoptera: Vespidae) reveal evolutionary signatures of social life.</title>
        <authorList>
            <person name="Catto M.A."/>
            <person name="Caine P.B."/>
            <person name="Orr S.E."/>
            <person name="Hunt B.G."/>
            <person name="Goodisman M.A.D."/>
        </authorList>
    </citation>
    <scope>NUCLEOTIDE SEQUENCE [LARGE SCALE GENOMIC DNA]</scope>
    <source>
        <strain evidence="1">232</strain>
        <tissue evidence="1">Head and thorax</tissue>
    </source>
</reference>
<dbReference type="Proteomes" id="UP001607303">
    <property type="component" value="Unassembled WGS sequence"/>
</dbReference>
<name>A0ABD2CBL2_VESMC</name>
<proteinExistence type="predicted"/>